<dbReference type="Proteomes" id="UP000316759">
    <property type="component" value="Unassembled WGS sequence"/>
</dbReference>
<protein>
    <submittedName>
        <fullName evidence="2">Uncharacterized protein</fullName>
    </submittedName>
</protein>
<comment type="caution">
    <text evidence="2">The sequence shown here is derived from an EMBL/GenBank/DDBJ whole genome shotgun (WGS) entry which is preliminary data.</text>
</comment>
<evidence type="ECO:0000256" key="1">
    <source>
        <dbReference type="SAM" id="MobiDB-lite"/>
    </source>
</evidence>
<evidence type="ECO:0000313" key="2">
    <source>
        <dbReference type="EMBL" id="TPP57731.1"/>
    </source>
</evidence>
<proteinExistence type="predicted"/>
<keyword evidence="3" id="KW-1185">Reference proteome</keyword>
<dbReference type="EMBL" id="SUNJ01012835">
    <property type="protein sequence ID" value="TPP57731.1"/>
    <property type="molecule type" value="Genomic_DNA"/>
</dbReference>
<organism evidence="2 3">
    <name type="scientific">Fasciola gigantica</name>
    <name type="common">Giant liver fluke</name>
    <dbReference type="NCBI Taxonomy" id="46835"/>
    <lineage>
        <taxon>Eukaryota</taxon>
        <taxon>Metazoa</taxon>
        <taxon>Spiralia</taxon>
        <taxon>Lophotrochozoa</taxon>
        <taxon>Platyhelminthes</taxon>
        <taxon>Trematoda</taxon>
        <taxon>Digenea</taxon>
        <taxon>Plagiorchiida</taxon>
        <taxon>Echinostomata</taxon>
        <taxon>Echinostomatoidea</taxon>
        <taxon>Fasciolidae</taxon>
        <taxon>Fasciola</taxon>
    </lineage>
</organism>
<gene>
    <name evidence="2" type="ORF">FGIG_11515</name>
</gene>
<feature type="compositionally biased region" description="Basic residues" evidence="1">
    <location>
        <begin position="42"/>
        <end position="56"/>
    </location>
</feature>
<reference evidence="2 3" key="1">
    <citation type="submission" date="2019-04" db="EMBL/GenBank/DDBJ databases">
        <title>Annotation for the trematode Fasciola gigantica.</title>
        <authorList>
            <person name="Choi Y.-J."/>
        </authorList>
    </citation>
    <scope>NUCLEOTIDE SEQUENCE [LARGE SCALE GENOMIC DNA]</scope>
    <source>
        <strain evidence="2">Uganda_cow_1</strain>
    </source>
</reference>
<accession>A0A504YAX1</accession>
<feature type="region of interest" description="Disordered" evidence="1">
    <location>
        <begin position="39"/>
        <end position="61"/>
    </location>
</feature>
<feature type="region of interest" description="Disordered" evidence="1">
    <location>
        <begin position="93"/>
        <end position="123"/>
    </location>
</feature>
<name>A0A504YAX1_FASGI</name>
<dbReference type="AlphaFoldDB" id="A0A504YAX1"/>
<sequence>MMQRTRQSNNSVLPMALPLLLTAEVTHTQLRTTSHLPLGIHSSRRPLSHTRHRFPRPFRPPDRCTWPESCRPADFSFRNLLVFLRESHHAPVHRTAGRTPVRGPTFDLSGNAKTTWPPSRGEH</sequence>
<evidence type="ECO:0000313" key="3">
    <source>
        <dbReference type="Proteomes" id="UP000316759"/>
    </source>
</evidence>